<feature type="region of interest" description="Disordered" evidence="2">
    <location>
        <begin position="1"/>
        <end position="23"/>
    </location>
</feature>
<dbReference type="EMBL" id="VENP01000016">
    <property type="protein sequence ID" value="TNU75101.1"/>
    <property type="molecule type" value="Genomic_DNA"/>
</dbReference>
<evidence type="ECO:0000313" key="4">
    <source>
        <dbReference type="EMBL" id="TNU75101.1"/>
    </source>
</evidence>
<evidence type="ECO:0000256" key="2">
    <source>
        <dbReference type="SAM" id="MobiDB-lite"/>
    </source>
</evidence>
<accession>A0A5C5BDY9</accession>
<dbReference type="Proteomes" id="UP000313849">
    <property type="component" value="Unassembled WGS sequence"/>
</dbReference>
<name>A0A5C5BDY9_9MICO</name>
<dbReference type="InterPro" id="IPR013538">
    <property type="entry name" value="ASHA1/2-like_C"/>
</dbReference>
<evidence type="ECO:0000313" key="5">
    <source>
        <dbReference type="Proteomes" id="UP000313849"/>
    </source>
</evidence>
<dbReference type="OrthoDB" id="8755073at2"/>
<dbReference type="InterPro" id="IPR023393">
    <property type="entry name" value="START-like_dom_sf"/>
</dbReference>
<comment type="caution">
    <text evidence="4">The sequence shown here is derived from an EMBL/GenBank/DDBJ whole genome shotgun (WGS) entry which is preliminary data.</text>
</comment>
<reference evidence="4 5" key="1">
    <citation type="submission" date="2019-06" db="EMBL/GenBank/DDBJ databases">
        <title>Draft genome sequence of Miniimonas arenae KCTC 19750T isolated from sea sand.</title>
        <authorList>
            <person name="Park S.-J."/>
        </authorList>
    </citation>
    <scope>NUCLEOTIDE SEQUENCE [LARGE SCALE GENOMIC DNA]</scope>
    <source>
        <strain evidence="4 5">KCTC 19750</strain>
    </source>
</reference>
<dbReference type="RefSeq" id="WP_108718763.1">
    <property type="nucleotide sequence ID" value="NZ_VENP01000016.1"/>
</dbReference>
<dbReference type="Pfam" id="PF08327">
    <property type="entry name" value="AHSA1"/>
    <property type="match status" value="1"/>
</dbReference>
<sequence length="155" mass="16589">MAHEGSDGTGDVPGGAPGSDATGSDVAEMIVAVAAPLASVRAAWTSEGMASWWWPMFGDTTYDFAPAVGRSWRIATAEGGFGARGEFLDVDEDLIVLTWWWETDEDQTEADTVTVSFALGVGETQVHVAHRARPAALADLREGWLDCLERLAAQY</sequence>
<dbReference type="AlphaFoldDB" id="A0A5C5BDY9"/>
<comment type="similarity">
    <text evidence="1">Belongs to the AHA1 family.</text>
</comment>
<feature type="domain" description="Activator of Hsp90 ATPase homologue 1/2-like C-terminal" evidence="3">
    <location>
        <begin position="35"/>
        <end position="153"/>
    </location>
</feature>
<dbReference type="SUPFAM" id="SSF55961">
    <property type="entry name" value="Bet v1-like"/>
    <property type="match status" value="1"/>
</dbReference>
<feature type="compositionally biased region" description="Gly residues" evidence="2">
    <location>
        <begin position="7"/>
        <end position="17"/>
    </location>
</feature>
<gene>
    <name evidence="4" type="ORF">FH969_06055</name>
</gene>
<keyword evidence="5" id="KW-1185">Reference proteome</keyword>
<evidence type="ECO:0000259" key="3">
    <source>
        <dbReference type="Pfam" id="PF08327"/>
    </source>
</evidence>
<evidence type="ECO:0000256" key="1">
    <source>
        <dbReference type="ARBA" id="ARBA00006817"/>
    </source>
</evidence>
<dbReference type="Gene3D" id="3.30.530.20">
    <property type="match status" value="1"/>
</dbReference>
<organism evidence="4 5">
    <name type="scientific">Miniimonas arenae</name>
    <dbReference type="NCBI Taxonomy" id="676201"/>
    <lineage>
        <taxon>Bacteria</taxon>
        <taxon>Bacillati</taxon>
        <taxon>Actinomycetota</taxon>
        <taxon>Actinomycetes</taxon>
        <taxon>Micrococcales</taxon>
        <taxon>Beutenbergiaceae</taxon>
        <taxon>Miniimonas</taxon>
    </lineage>
</organism>
<dbReference type="CDD" id="cd07814">
    <property type="entry name" value="SRPBCC_CalC_Aha1-like"/>
    <property type="match status" value="1"/>
</dbReference>
<protein>
    <submittedName>
        <fullName evidence="4">SRPBCC domain-containing protein</fullName>
    </submittedName>
</protein>
<proteinExistence type="inferred from homology"/>